<evidence type="ECO:0000256" key="4">
    <source>
        <dbReference type="ARBA" id="ARBA00022989"/>
    </source>
</evidence>
<evidence type="ECO:0000313" key="8">
    <source>
        <dbReference type="EMBL" id="RVU38624.1"/>
    </source>
</evidence>
<dbReference type="RefSeq" id="WP_127763997.1">
    <property type="nucleotide sequence ID" value="NZ_SADE01000001.1"/>
</dbReference>
<dbReference type="SUPFAM" id="SSF103481">
    <property type="entry name" value="Multidrug resistance efflux transporter EmrE"/>
    <property type="match status" value="2"/>
</dbReference>
<feature type="transmembrane region" description="Helical" evidence="6">
    <location>
        <begin position="12"/>
        <end position="34"/>
    </location>
</feature>
<dbReference type="AlphaFoldDB" id="A0A437QVR4"/>
<name>A0A437QVR4_9PROT</name>
<gene>
    <name evidence="8" type="ORF">EOI86_04935</name>
</gene>
<evidence type="ECO:0000256" key="2">
    <source>
        <dbReference type="ARBA" id="ARBA00009853"/>
    </source>
</evidence>
<protein>
    <submittedName>
        <fullName evidence="8">DMT family transporter</fullName>
    </submittedName>
</protein>
<evidence type="ECO:0000256" key="6">
    <source>
        <dbReference type="SAM" id="Phobius"/>
    </source>
</evidence>
<evidence type="ECO:0000259" key="7">
    <source>
        <dbReference type="Pfam" id="PF00892"/>
    </source>
</evidence>
<feature type="transmembrane region" description="Helical" evidence="6">
    <location>
        <begin position="72"/>
        <end position="91"/>
    </location>
</feature>
<keyword evidence="9" id="KW-1185">Reference proteome</keyword>
<dbReference type="GO" id="GO:0016020">
    <property type="term" value="C:membrane"/>
    <property type="evidence" value="ECO:0007669"/>
    <property type="project" value="UniProtKB-SubCell"/>
</dbReference>
<feature type="domain" description="EamA" evidence="7">
    <location>
        <begin position="11"/>
        <end position="141"/>
    </location>
</feature>
<sequence length="298" mass="31887">MSAPLSVNNTRGALLLAIAAAVFTGEVTVVRLLSGEVANGQIVFARAAVQLIIVLGWILATRPSLVKTARPGLHLIRGLTSLLCWFFYYRSFQSLDIAVATTLTFTTSLFVVVLAGPLLKEHVSAGRWALTLLGFAGVMLAMGPENLFAADFNFGFVYGLVAAMAAAALVFQNRVLTRSETTPTIMLYIGLITTLGALPGVIQEWRPLAPELIGMLFLSGGLGTIGMILTVEAYRVGEVSALAPYPYLRIAFAILVGFLMFQELPTVEALIGTAVIVFSALAVRRGEPKRRGLSAPMR</sequence>
<dbReference type="PANTHER" id="PTHR22911:SF6">
    <property type="entry name" value="SOLUTE CARRIER FAMILY 35 MEMBER G1"/>
    <property type="match status" value="1"/>
</dbReference>
<dbReference type="Pfam" id="PF00892">
    <property type="entry name" value="EamA"/>
    <property type="match status" value="2"/>
</dbReference>
<comment type="similarity">
    <text evidence="2">Belongs to the drug/metabolite transporter (DMT) superfamily. 10 TMS drug/metabolite exporter (DME) (TC 2.A.7.3) family.</text>
</comment>
<evidence type="ECO:0000256" key="3">
    <source>
        <dbReference type="ARBA" id="ARBA00022692"/>
    </source>
</evidence>
<feature type="transmembrane region" description="Helical" evidence="6">
    <location>
        <begin position="267"/>
        <end position="283"/>
    </location>
</feature>
<reference evidence="9" key="1">
    <citation type="submission" date="2019-01" db="EMBL/GenBank/DDBJ databases">
        <title>Gri0909 isolated from a small marine red alga.</title>
        <authorList>
            <person name="Kim J."/>
            <person name="Jeong S.E."/>
            <person name="Jeon C.O."/>
        </authorList>
    </citation>
    <scope>NUCLEOTIDE SEQUENCE [LARGE SCALE GENOMIC DNA]</scope>
    <source>
        <strain evidence="9">Gri0909</strain>
    </source>
</reference>
<feature type="transmembrane region" description="Helical" evidence="6">
    <location>
        <begin position="185"/>
        <end position="202"/>
    </location>
</feature>
<dbReference type="Proteomes" id="UP000287447">
    <property type="component" value="Unassembled WGS sequence"/>
</dbReference>
<keyword evidence="5 6" id="KW-0472">Membrane</keyword>
<proteinExistence type="inferred from homology"/>
<organism evidence="8 9">
    <name type="scientific">Hwanghaeella grinnelliae</name>
    <dbReference type="NCBI Taxonomy" id="2500179"/>
    <lineage>
        <taxon>Bacteria</taxon>
        <taxon>Pseudomonadati</taxon>
        <taxon>Pseudomonadota</taxon>
        <taxon>Alphaproteobacteria</taxon>
        <taxon>Rhodospirillales</taxon>
        <taxon>Rhodospirillaceae</taxon>
        <taxon>Hwanghaeella</taxon>
    </lineage>
</organism>
<feature type="transmembrane region" description="Helical" evidence="6">
    <location>
        <begin position="155"/>
        <end position="173"/>
    </location>
</feature>
<dbReference type="InterPro" id="IPR000620">
    <property type="entry name" value="EamA_dom"/>
</dbReference>
<accession>A0A437QVR4</accession>
<evidence type="ECO:0000256" key="5">
    <source>
        <dbReference type="ARBA" id="ARBA00023136"/>
    </source>
</evidence>
<dbReference type="InterPro" id="IPR037185">
    <property type="entry name" value="EmrE-like"/>
</dbReference>
<dbReference type="EMBL" id="SADE01000001">
    <property type="protein sequence ID" value="RVU38624.1"/>
    <property type="molecule type" value="Genomic_DNA"/>
</dbReference>
<evidence type="ECO:0000313" key="9">
    <source>
        <dbReference type="Proteomes" id="UP000287447"/>
    </source>
</evidence>
<keyword evidence="4 6" id="KW-1133">Transmembrane helix</keyword>
<feature type="transmembrane region" description="Helical" evidence="6">
    <location>
        <begin position="40"/>
        <end position="60"/>
    </location>
</feature>
<comment type="caution">
    <text evidence="8">The sequence shown here is derived from an EMBL/GenBank/DDBJ whole genome shotgun (WGS) entry which is preliminary data.</text>
</comment>
<comment type="subcellular location">
    <subcellularLocation>
        <location evidence="1">Membrane</location>
        <topology evidence="1">Multi-pass membrane protein</topology>
    </subcellularLocation>
</comment>
<feature type="transmembrane region" description="Helical" evidence="6">
    <location>
        <begin position="208"/>
        <end position="230"/>
    </location>
</feature>
<feature type="domain" description="EamA" evidence="7">
    <location>
        <begin position="154"/>
        <end position="283"/>
    </location>
</feature>
<dbReference type="OrthoDB" id="7301507at2"/>
<dbReference type="PANTHER" id="PTHR22911">
    <property type="entry name" value="ACYL-MALONYL CONDENSING ENZYME-RELATED"/>
    <property type="match status" value="1"/>
</dbReference>
<feature type="transmembrane region" description="Helical" evidence="6">
    <location>
        <begin position="125"/>
        <end position="143"/>
    </location>
</feature>
<feature type="transmembrane region" description="Helical" evidence="6">
    <location>
        <begin position="97"/>
        <end position="118"/>
    </location>
</feature>
<keyword evidence="3 6" id="KW-0812">Transmembrane</keyword>
<evidence type="ECO:0000256" key="1">
    <source>
        <dbReference type="ARBA" id="ARBA00004141"/>
    </source>
</evidence>
<feature type="transmembrane region" description="Helical" evidence="6">
    <location>
        <begin position="242"/>
        <end position="261"/>
    </location>
</feature>